<gene>
    <name evidence="2" type="ORF">GCM10023224_42750</name>
</gene>
<feature type="region of interest" description="Disordered" evidence="1">
    <location>
        <begin position="1"/>
        <end position="30"/>
    </location>
</feature>
<sequence>MRRAGSASRPTGWGREPRLPRPGARRHAAHGPRCSAIPCGLLSIGVPGFSAAGAAGYRLVVGRDKAAIS</sequence>
<organism evidence="2 3">
    <name type="scientific">Streptomonospora halophila</name>
    <dbReference type="NCBI Taxonomy" id="427369"/>
    <lineage>
        <taxon>Bacteria</taxon>
        <taxon>Bacillati</taxon>
        <taxon>Actinomycetota</taxon>
        <taxon>Actinomycetes</taxon>
        <taxon>Streptosporangiales</taxon>
        <taxon>Nocardiopsidaceae</taxon>
        <taxon>Streptomonospora</taxon>
    </lineage>
</organism>
<accession>A0ABP9GU99</accession>
<name>A0ABP9GU99_9ACTN</name>
<dbReference type="Proteomes" id="UP001499993">
    <property type="component" value="Unassembled WGS sequence"/>
</dbReference>
<evidence type="ECO:0000313" key="3">
    <source>
        <dbReference type="Proteomes" id="UP001499993"/>
    </source>
</evidence>
<keyword evidence="3" id="KW-1185">Reference proteome</keyword>
<evidence type="ECO:0000313" key="2">
    <source>
        <dbReference type="EMBL" id="GAA4953298.1"/>
    </source>
</evidence>
<dbReference type="EMBL" id="BAABIK010000029">
    <property type="protein sequence ID" value="GAA4953298.1"/>
    <property type="molecule type" value="Genomic_DNA"/>
</dbReference>
<proteinExistence type="predicted"/>
<comment type="caution">
    <text evidence="2">The sequence shown here is derived from an EMBL/GenBank/DDBJ whole genome shotgun (WGS) entry which is preliminary data.</text>
</comment>
<evidence type="ECO:0000256" key="1">
    <source>
        <dbReference type="SAM" id="MobiDB-lite"/>
    </source>
</evidence>
<protein>
    <submittedName>
        <fullName evidence="2">Uncharacterized protein</fullName>
    </submittedName>
</protein>
<reference evidence="3" key="1">
    <citation type="journal article" date="2019" name="Int. J. Syst. Evol. Microbiol.">
        <title>The Global Catalogue of Microorganisms (GCM) 10K type strain sequencing project: providing services to taxonomists for standard genome sequencing and annotation.</title>
        <authorList>
            <consortium name="The Broad Institute Genomics Platform"/>
            <consortium name="The Broad Institute Genome Sequencing Center for Infectious Disease"/>
            <person name="Wu L."/>
            <person name="Ma J."/>
        </authorList>
    </citation>
    <scope>NUCLEOTIDE SEQUENCE [LARGE SCALE GENOMIC DNA]</scope>
    <source>
        <strain evidence="3">JCM 18123</strain>
    </source>
</reference>